<organism evidence="8 9">
    <name type="scientific">Dimargaris cristalligena</name>
    <dbReference type="NCBI Taxonomy" id="215637"/>
    <lineage>
        <taxon>Eukaryota</taxon>
        <taxon>Fungi</taxon>
        <taxon>Fungi incertae sedis</taxon>
        <taxon>Zoopagomycota</taxon>
        <taxon>Kickxellomycotina</taxon>
        <taxon>Dimargaritomycetes</taxon>
        <taxon>Dimargaritales</taxon>
        <taxon>Dimargaritaceae</taxon>
        <taxon>Dimargaris</taxon>
    </lineage>
</organism>
<evidence type="ECO:0000259" key="7">
    <source>
        <dbReference type="PROSITE" id="PS50922"/>
    </source>
</evidence>
<feature type="domain" description="TLC" evidence="7">
    <location>
        <begin position="70"/>
        <end position="267"/>
    </location>
</feature>
<feature type="transmembrane region" description="Helical" evidence="6">
    <location>
        <begin position="35"/>
        <end position="55"/>
    </location>
</feature>
<reference evidence="9" key="1">
    <citation type="journal article" date="2018" name="Nat. Microbiol.">
        <title>Leveraging single-cell genomics to expand the fungal tree of life.</title>
        <authorList>
            <person name="Ahrendt S.R."/>
            <person name="Quandt C.A."/>
            <person name="Ciobanu D."/>
            <person name="Clum A."/>
            <person name="Salamov A."/>
            <person name="Andreopoulos B."/>
            <person name="Cheng J.F."/>
            <person name="Woyke T."/>
            <person name="Pelin A."/>
            <person name="Henrissat B."/>
            <person name="Reynolds N.K."/>
            <person name="Benny G.L."/>
            <person name="Smith M.E."/>
            <person name="James T.Y."/>
            <person name="Grigoriev I.V."/>
        </authorList>
    </citation>
    <scope>NUCLEOTIDE SEQUENCE [LARGE SCALE GENOMIC DNA]</scope>
    <source>
        <strain evidence="9">RSA 468</strain>
    </source>
</reference>
<feature type="transmembrane region" description="Helical" evidence="6">
    <location>
        <begin position="108"/>
        <end position="126"/>
    </location>
</feature>
<gene>
    <name evidence="8" type="ORF">BJ085DRAFT_29215</name>
</gene>
<comment type="subcellular location">
    <subcellularLocation>
        <location evidence="1">Membrane</location>
        <topology evidence="1">Multi-pass membrane protein</topology>
    </subcellularLocation>
</comment>
<dbReference type="PANTHER" id="PTHR13439">
    <property type="entry name" value="CT120 PROTEIN"/>
    <property type="match status" value="1"/>
</dbReference>
<protein>
    <submittedName>
        <fullName evidence="8">TLC domain-containing protein</fullName>
    </submittedName>
</protein>
<dbReference type="GO" id="GO:0005783">
    <property type="term" value="C:endoplasmic reticulum"/>
    <property type="evidence" value="ECO:0007669"/>
    <property type="project" value="TreeGrafter"/>
</dbReference>
<evidence type="ECO:0000256" key="5">
    <source>
        <dbReference type="PROSITE-ProRule" id="PRU00205"/>
    </source>
</evidence>
<keyword evidence="3 6" id="KW-1133">Transmembrane helix</keyword>
<evidence type="ECO:0000256" key="2">
    <source>
        <dbReference type="ARBA" id="ARBA00022692"/>
    </source>
</evidence>
<evidence type="ECO:0000256" key="3">
    <source>
        <dbReference type="ARBA" id="ARBA00022989"/>
    </source>
</evidence>
<dbReference type="Pfam" id="PF03798">
    <property type="entry name" value="TRAM_LAG1_CLN8"/>
    <property type="match status" value="1"/>
</dbReference>
<dbReference type="STRING" id="215637.A0A4Q0A4C3"/>
<feature type="transmembrane region" description="Helical" evidence="6">
    <location>
        <begin position="138"/>
        <end position="157"/>
    </location>
</feature>
<feature type="transmembrane region" description="Helical" evidence="6">
    <location>
        <begin position="163"/>
        <end position="184"/>
    </location>
</feature>
<sequence>MSLVLGQADHFVSRISEGIRPALASLNMETFANHWHIAFASMLACFLITAVSERVSPQLFPKAFQSMKGFQKTNWHIHVVSLVHSIVSLVLSYPLINHPELTKDPIGVYWPHFGNVTAISTGYFLWDIYVCLRYIRQTGIGFFLHGFIACFVSLISFRPFINMYGPMFIMVELSTPFLNIHWFMDKLKMTGSMAQLINGVFLLGTYFLARLLYAPYLAYCVFSTFYQYWGEFPAYLGYIYVVQIMTLVILNFVWFNKMVKTLRSRFESPTPKKMI</sequence>
<feature type="transmembrane region" description="Helical" evidence="6">
    <location>
        <begin position="196"/>
        <end position="229"/>
    </location>
</feature>
<keyword evidence="9" id="KW-1185">Reference proteome</keyword>
<dbReference type="PANTHER" id="PTHR13439:SF0">
    <property type="entry name" value="TOPOISOMERASE I DAMAGE AFFECTED PROTEIN 4"/>
    <property type="match status" value="1"/>
</dbReference>
<dbReference type="AlphaFoldDB" id="A0A4Q0A4C3"/>
<dbReference type="EMBL" id="ML002225">
    <property type="protein sequence ID" value="RKP40110.1"/>
    <property type="molecule type" value="Genomic_DNA"/>
</dbReference>
<evidence type="ECO:0000256" key="1">
    <source>
        <dbReference type="ARBA" id="ARBA00004141"/>
    </source>
</evidence>
<keyword evidence="4 5" id="KW-0472">Membrane</keyword>
<feature type="transmembrane region" description="Helical" evidence="6">
    <location>
        <begin position="75"/>
        <end position="96"/>
    </location>
</feature>
<dbReference type="InterPro" id="IPR050846">
    <property type="entry name" value="TLCD"/>
</dbReference>
<accession>A0A4Q0A4C3</accession>
<evidence type="ECO:0000313" key="9">
    <source>
        <dbReference type="Proteomes" id="UP000268162"/>
    </source>
</evidence>
<evidence type="ECO:0000313" key="8">
    <source>
        <dbReference type="EMBL" id="RKP40110.1"/>
    </source>
</evidence>
<evidence type="ECO:0000256" key="6">
    <source>
        <dbReference type="SAM" id="Phobius"/>
    </source>
</evidence>
<dbReference type="SMART" id="SM00724">
    <property type="entry name" value="TLC"/>
    <property type="match status" value="1"/>
</dbReference>
<name>A0A4Q0A4C3_9FUNG</name>
<feature type="transmembrane region" description="Helical" evidence="6">
    <location>
        <begin position="235"/>
        <end position="255"/>
    </location>
</feature>
<keyword evidence="2 5" id="KW-0812">Transmembrane</keyword>
<dbReference type="GO" id="GO:0016020">
    <property type="term" value="C:membrane"/>
    <property type="evidence" value="ECO:0007669"/>
    <property type="project" value="UniProtKB-SubCell"/>
</dbReference>
<dbReference type="InterPro" id="IPR006634">
    <property type="entry name" value="TLC-dom"/>
</dbReference>
<dbReference type="Proteomes" id="UP000268162">
    <property type="component" value="Unassembled WGS sequence"/>
</dbReference>
<evidence type="ECO:0000256" key="4">
    <source>
        <dbReference type="ARBA" id="ARBA00023136"/>
    </source>
</evidence>
<proteinExistence type="predicted"/>
<dbReference type="GO" id="GO:0055088">
    <property type="term" value="P:lipid homeostasis"/>
    <property type="evidence" value="ECO:0007669"/>
    <property type="project" value="TreeGrafter"/>
</dbReference>
<dbReference type="PROSITE" id="PS50922">
    <property type="entry name" value="TLC"/>
    <property type="match status" value="1"/>
</dbReference>